<reference evidence="8" key="3">
    <citation type="submission" date="2025-09" db="UniProtKB">
        <authorList>
            <consortium name="Ensembl"/>
        </authorList>
    </citation>
    <scope>IDENTIFICATION</scope>
</reference>
<dbReference type="SMART" id="SM00408">
    <property type="entry name" value="IGc2"/>
    <property type="match status" value="1"/>
</dbReference>
<dbReference type="Pfam" id="PF00193">
    <property type="entry name" value="Xlink"/>
    <property type="match status" value="2"/>
</dbReference>
<dbReference type="Gene3D" id="2.60.40.10">
    <property type="entry name" value="Immunoglobulins"/>
    <property type="match status" value="1"/>
</dbReference>
<dbReference type="HOGENOM" id="CLU_052285_1_0_1"/>
<evidence type="ECO:0000256" key="5">
    <source>
        <dbReference type="PROSITE-ProRule" id="PRU00323"/>
    </source>
</evidence>
<dbReference type="Ensembl" id="ENSLACT00000005112.1">
    <property type="protein sequence ID" value="ENSLACP00000005066.1"/>
    <property type="gene ID" value="ENSLACG00000004507.1"/>
</dbReference>
<dbReference type="PROSITE" id="PS50835">
    <property type="entry name" value="IG_LIKE"/>
    <property type="match status" value="1"/>
</dbReference>
<evidence type="ECO:0000259" key="6">
    <source>
        <dbReference type="PROSITE" id="PS50835"/>
    </source>
</evidence>
<feature type="domain" description="Link" evidence="7">
    <location>
        <begin position="209"/>
        <end position="304"/>
    </location>
</feature>
<evidence type="ECO:0000259" key="7">
    <source>
        <dbReference type="PROSITE" id="PS50963"/>
    </source>
</evidence>
<dbReference type="InterPro" id="IPR000538">
    <property type="entry name" value="Link_dom"/>
</dbReference>
<dbReference type="GO" id="GO:0005615">
    <property type="term" value="C:extracellular space"/>
    <property type="evidence" value="ECO:0007669"/>
    <property type="project" value="TreeGrafter"/>
</dbReference>
<evidence type="ECO:0000256" key="2">
    <source>
        <dbReference type="ARBA" id="ARBA00022525"/>
    </source>
</evidence>
<dbReference type="InterPro" id="IPR013106">
    <property type="entry name" value="Ig_V-set"/>
</dbReference>
<dbReference type="SMART" id="SM00406">
    <property type="entry name" value="IGv"/>
    <property type="match status" value="1"/>
</dbReference>
<dbReference type="PANTHER" id="PTHR22804:SF8">
    <property type="entry name" value="HYALURONAN AND PROTEOGLYCAN LINK PROTEIN 2"/>
    <property type="match status" value="1"/>
</dbReference>
<dbReference type="CDD" id="cd03519">
    <property type="entry name" value="Link_domain_HAPLN_module_2"/>
    <property type="match status" value="1"/>
</dbReference>
<dbReference type="GO" id="GO:0002052">
    <property type="term" value="P:positive regulation of neuroblast proliferation"/>
    <property type="evidence" value="ECO:0007669"/>
    <property type="project" value="TreeGrafter"/>
</dbReference>
<dbReference type="PRINTS" id="PR01265">
    <property type="entry name" value="LINKMODULE"/>
</dbReference>
<dbReference type="GO" id="GO:0005540">
    <property type="term" value="F:hyaluronic acid binding"/>
    <property type="evidence" value="ECO:0007669"/>
    <property type="project" value="InterPro"/>
</dbReference>
<protein>
    <submittedName>
        <fullName evidence="8">Hyaluronan and proteoglycan link protein 2</fullName>
    </submittedName>
</protein>
<dbReference type="GO" id="GO:0007155">
    <property type="term" value="P:cell adhesion"/>
    <property type="evidence" value="ECO:0007669"/>
    <property type="project" value="InterPro"/>
</dbReference>
<dbReference type="FunCoup" id="H3A5Z5">
    <property type="interactions" value="79"/>
</dbReference>
<dbReference type="PROSITE" id="PS50963">
    <property type="entry name" value="LINK_2"/>
    <property type="match status" value="2"/>
</dbReference>
<dbReference type="GO" id="GO:0010001">
    <property type="term" value="P:glial cell differentiation"/>
    <property type="evidence" value="ECO:0007669"/>
    <property type="project" value="TreeGrafter"/>
</dbReference>
<feature type="domain" description="Ig-like" evidence="6">
    <location>
        <begin position="5"/>
        <end position="107"/>
    </location>
</feature>
<sequence length="306" mass="34619">YLLDPIQDTIRARRGADITLPCIIRAPPKSYRIKWTKLDPNSPLQNVILISNGRQHKGYGTLAERAHLRRSHRQDASLVITNVSLEDGGKYRCELVNGLEDESVTITLQLEDNLTVKYRYEQSSRNWQFVYFYSDQGCGGGLLIYTENITAWTEGLDWCNAGWLLDGTVQYPIINSRDPCGGKSLLPGIRSYGAREKQRDRFDAFCFTSAIKGRVLFLRRRMSYTEAVQTCKGSGGQIAKVGQLFAAWKFTRLDRCDGGWLDDGSVRFPIVSPRHKCGGLLEPGVHSFGFPNKAQQAYGVYCYKQR</sequence>
<dbReference type="EMBL" id="AFYH01109861">
    <property type="status" value="NOT_ANNOTATED_CDS"/>
    <property type="molecule type" value="Genomic_DNA"/>
</dbReference>
<dbReference type="InterPro" id="IPR013783">
    <property type="entry name" value="Ig-like_fold"/>
</dbReference>
<dbReference type="PANTHER" id="PTHR22804">
    <property type="entry name" value="AGGRECAN/VERSICAN PROTEOGLYCAN"/>
    <property type="match status" value="1"/>
</dbReference>
<feature type="disulfide bond" evidence="5">
    <location>
        <begin position="159"/>
        <end position="180"/>
    </location>
</feature>
<evidence type="ECO:0000256" key="3">
    <source>
        <dbReference type="ARBA" id="ARBA00022737"/>
    </source>
</evidence>
<dbReference type="SUPFAM" id="SSF48726">
    <property type="entry name" value="Immunoglobulin"/>
    <property type="match status" value="1"/>
</dbReference>
<comment type="subcellular location">
    <subcellularLocation>
        <location evidence="1">Secreted</location>
    </subcellularLocation>
</comment>
<dbReference type="GO" id="GO:0001501">
    <property type="term" value="P:skeletal system development"/>
    <property type="evidence" value="ECO:0007669"/>
    <property type="project" value="TreeGrafter"/>
</dbReference>
<dbReference type="SUPFAM" id="SSF56436">
    <property type="entry name" value="C-type lectin-like"/>
    <property type="match status" value="2"/>
</dbReference>
<proteinExistence type="predicted"/>
<keyword evidence="2" id="KW-0964">Secreted</keyword>
<reference evidence="8" key="2">
    <citation type="submission" date="2025-08" db="UniProtKB">
        <authorList>
            <consortium name="Ensembl"/>
        </authorList>
    </citation>
    <scope>IDENTIFICATION</scope>
</reference>
<dbReference type="InterPro" id="IPR003598">
    <property type="entry name" value="Ig_sub2"/>
</dbReference>
<dbReference type="GeneTree" id="ENSGT00940000161384"/>
<dbReference type="InParanoid" id="H3A5Z5"/>
<keyword evidence="4 5" id="KW-1015">Disulfide bond</keyword>
<dbReference type="InterPro" id="IPR016187">
    <property type="entry name" value="CTDL_fold"/>
</dbReference>
<dbReference type="InterPro" id="IPR007110">
    <property type="entry name" value="Ig-like_dom"/>
</dbReference>
<dbReference type="STRING" id="7897.ENSLACP00000005066"/>
<dbReference type="InterPro" id="IPR003599">
    <property type="entry name" value="Ig_sub"/>
</dbReference>
<evidence type="ECO:0000256" key="1">
    <source>
        <dbReference type="ARBA" id="ARBA00004613"/>
    </source>
</evidence>
<dbReference type="EMBL" id="AFYH01109860">
    <property type="status" value="NOT_ANNOTATED_CDS"/>
    <property type="molecule type" value="Genomic_DNA"/>
</dbReference>
<dbReference type="GO" id="GO:0072534">
    <property type="term" value="C:perineuronal net"/>
    <property type="evidence" value="ECO:0007669"/>
    <property type="project" value="TreeGrafter"/>
</dbReference>
<dbReference type="OMA" id="CDGGWLE"/>
<organism evidence="8 9">
    <name type="scientific">Latimeria chalumnae</name>
    <name type="common">Coelacanth</name>
    <dbReference type="NCBI Taxonomy" id="7897"/>
    <lineage>
        <taxon>Eukaryota</taxon>
        <taxon>Metazoa</taxon>
        <taxon>Chordata</taxon>
        <taxon>Craniata</taxon>
        <taxon>Vertebrata</taxon>
        <taxon>Euteleostomi</taxon>
        <taxon>Coelacanthiformes</taxon>
        <taxon>Coelacanthidae</taxon>
        <taxon>Latimeria</taxon>
    </lineage>
</organism>
<dbReference type="AlphaFoldDB" id="H3A5Z5"/>
<dbReference type="EMBL" id="AFYH01109862">
    <property type="status" value="NOT_ANNOTATED_CDS"/>
    <property type="molecule type" value="Genomic_DNA"/>
</dbReference>
<dbReference type="SMART" id="SM00445">
    <property type="entry name" value="LINK"/>
    <property type="match status" value="2"/>
</dbReference>
<dbReference type="InterPro" id="IPR036179">
    <property type="entry name" value="Ig-like_dom_sf"/>
</dbReference>
<keyword evidence="3" id="KW-0677">Repeat</keyword>
<dbReference type="Proteomes" id="UP000008672">
    <property type="component" value="Unassembled WGS sequence"/>
</dbReference>
<accession>H3A5Z5</accession>
<dbReference type="GO" id="GO:0007417">
    <property type="term" value="P:central nervous system development"/>
    <property type="evidence" value="ECO:0007669"/>
    <property type="project" value="TreeGrafter"/>
</dbReference>
<name>H3A5Z5_LATCH</name>
<dbReference type="GO" id="GO:0045202">
    <property type="term" value="C:synapse"/>
    <property type="evidence" value="ECO:0007669"/>
    <property type="project" value="TreeGrafter"/>
</dbReference>
<dbReference type="InterPro" id="IPR016186">
    <property type="entry name" value="C-type_lectin-like/link_sf"/>
</dbReference>
<evidence type="ECO:0000313" key="8">
    <source>
        <dbReference type="Ensembl" id="ENSLACP00000005066.1"/>
    </source>
</evidence>
<dbReference type="SMART" id="SM00409">
    <property type="entry name" value="IG"/>
    <property type="match status" value="1"/>
</dbReference>
<comment type="caution">
    <text evidence="5">Lacks conserved residue(s) required for the propagation of feature annotation.</text>
</comment>
<feature type="domain" description="Link" evidence="7">
    <location>
        <begin position="116"/>
        <end position="208"/>
    </location>
</feature>
<keyword evidence="9" id="KW-1185">Reference proteome</keyword>
<feature type="disulfide bond" evidence="5">
    <location>
        <begin position="256"/>
        <end position="277"/>
    </location>
</feature>
<reference evidence="9" key="1">
    <citation type="submission" date="2011-08" db="EMBL/GenBank/DDBJ databases">
        <title>The draft genome of Latimeria chalumnae.</title>
        <authorList>
            <person name="Di Palma F."/>
            <person name="Alfoldi J."/>
            <person name="Johnson J."/>
            <person name="Berlin A."/>
            <person name="Gnerre S."/>
            <person name="Jaffe D."/>
            <person name="MacCallum I."/>
            <person name="Young S."/>
            <person name="Walker B.J."/>
            <person name="Lander E."/>
            <person name="Lindblad-Toh K."/>
        </authorList>
    </citation>
    <scope>NUCLEOTIDE SEQUENCE [LARGE SCALE GENOMIC DNA]</scope>
    <source>
        <strain evidence="9">Wild caught</strain>
    </source>
</reference>
<evidence type="ECO:0000313" key="9">
    <source>
        <dbReference type="Proteomes" id="UP000008672"/>
    </source>
</evidence>
<dbReference type="Gene3D" id="3.10.100.10">
    <property type="entry name" value="Mannose-Binding Protein A, subunit A"/>
    <property type="match status" value="2"/>
</dbReference>
<dbReference type="Pfam" id="PF07686">
    <property type="entry name" value="V-set"/>
    <property type="match status" value="1"/>
</dbReference>
<dbReference type="eggNOG" id="ENOG502QV1D">
    <property type="taxonomic scope" value="Eukaryota"/>
</dbReference>
<dbReference type="FunFam" id="3.10.100.10:FF:000001">
    <property type="entry name" value="Hyaluronan proteoglycan link protein 1"/>
    <property type="match status" value="1"/>
</dbReference>
<evidence type="ECO:0000256" key="4">
    <source>
        <dbReference type="ARBA" id="ARBA00023157"/>
    </source>
</evidence>
<dbReference type="InterPro" id="IPR050691">
    <property type="entry name" value="Hyaluronan_bind_Proteoglycan"/>
</dbReference>